<keyword evidence="2" id="KW-1185">Reference proteome</keyword>
<name>A0A165EGJ6_9BASI</name>
<evidence type="ECO:0000313" key="2">
    <source>
        <dbReference type="Proteomes" id="UP000076842"/>
    </source>
</evidence>
<sequence length="122" mass="14425">MVPHLQHIAFRIWEWVDEHAPFPGKDWFSHFPPSVLHIHLLTVFQDLPAVYLNFVDDVETNRAMIYFKFLHLDDPRFSWEELYRSHPSIAGGWMQFSLRMKDIGITVLDSKGLTWMMLPAAE</sequence>
<accession>A0A165EGJ6</accession>
<reference evidence="1 2" key="1">
    <citation type="journal article" date="2016" name="Mol. Biol. Evol.">
        <title>Comparative Genomics of Early-Diverging Mushroom-Forming Fungi Provides Insights into the Origins of Lignocellulose Decay Capabilities.</title>
        <authorList>
            <person name="Nagy L.G."/>
            <person name="Riley R."/>
            <person name="Tritt A."/>
            <person name="Adam C."/>
            <person name="Daum C."/>
            <person name="Floudas D."/>
            <person name="Sun H."/>
            <person name="Yadav J.S."/>
            <person name="Pangilinan J."/>
            <person name="Larsson K.H."/>
            <person name="Matsuura K."/>
            <person name="Barry K."/>
            <person name="Labutti K."/>
            <person name="Kuo R."/>
            <person name="Ohm R.A."/>
            <person name="Bhattacharya S.S."/>
            <person name="Shirouzu T."/>
            <person name="Yoshinaga Y."/>
            <person name="Martin F.M."/>
            <person name="Grigoriev I.V."/>
            <person name="Hibbett D.S."/>
        </authorList>
    </citation>
    <scope>NUCLEOTIDE SEQUENCE [LARGE SCALE GENOMIC DNA]</scope>
    <source>
        <strain evidence="1 2">HHB12733</strain>
    </source>
</reference>
<dbReference type="AlphaFoldDB" id="A0A165EGJ6"/>
<dbReference type="Proteomes" id="UP000076842">
    <property type="component" value="Unassembled WGS sequence"/>
</dbReference>
<gene>
    <name evidence="1" type="ORF">CALCODRAFT_372206</name>
</gene>
<proteinExistence type="predicted"/>
<dbReference type="InParanoid" id="A0A165EGJ6"/>
<evidence type="ECO:0000313" key="1">
    <source>
        <dbReference type="EMBL" id="KZT54824.1"/>
    </source>
</evidence>
<organism evidence="1 2">
    <name type="scientific">Calocera cornea HHB12733</name>
    <dbReference type="NCBI Taxonomy" id="1353952"/>
    <lineage>
        <taxon>Eukaryota</taxon>
        <taxon>Fungi</taxon>
        <taxon>Dikarya</taxon>
        <taxon>Basidiomycota</taxon>
        <taxon>Agaricomycotina</taxon>
        <taxon>Dacrymycetes</taxon>
        <taxon>Dacrymycetales</taxon>
        <taxon>Dacrymycetaceae</taxon>
        <taxon>Calocera</taxon>
    </lineage>
</organism>
<dbReference type="OrthoDB" id="3945550at2759"/>
<protein>
    <submittedName>
        <fullName evidence="1">Uncharacterized protein</fullName>
    </submittedName>
</protein>
<dbReference type="EMBL" id="KV424006">
    <property type="protein sequence ID" value="KZT54824.1"/>
    <property type="molecule type" value="Genomic_DNA"/>
</dbReference>